<dbReference type="InterPro" id="IPR056924">
    <property type="entry name" value="SH3_Tf2-1"/>
</dbReference>
<gene>
    <name evidence="2" type="ORF">M9458_014909</name>
</gene>
<evidence type="ECO:0000313" key="2">
    <source>
        <dbReference type="EMBL" id="KAL0187810.1"/>
    </source>
</evidence>
<feature type="non-terminal residue" evidence="2">
    <location>
        <position position="178"/>
    </location>
</feature>
<dbReference type="Pfam" id="PF24626">
    <property type="entry name" value="SH3_Tf2-1"/>
    <property type="match status" value="1"/>
</dbReference>
<reference evidence="2 3" key="1">
    <citation type="submission" date="2024-05" db="EMBL/GenBank/DDBJ databases">
        <title>Genome sequencing and assembly of Indian major carp, Cirrhinus mrigala (Hamilton, 1822).</title>
        <authorList>
            <person name="Mohindra V."/>
            <person name="Chowdhury L.M."/>
            <person name="Lal K."/>
            <person name="Jena J.K."/>
        </authorList>
    </citation>
    <scope>NUCLEOTIDE SEQUENCE [LARGE SCALE GENOMIC DNA]</scope>
    <source>
        <strain evidence="2">CM1030</strain>
        <tissue evidence="2">Blood</tissue>
    </source>
</reference>
<sequence>TPRCDHQPLLWIPTFCHGHQDSWNQFLGWAETHTIPVCPRIPTTPLSLECGLLVPRFVGPFTILEQVNPVTFKLQLPPQYRIHPTFHVSLLKPFHPPLIPSTEPGHEEEPPFPLLLEDGSIYPVKEILQSRRRGGQLQYLKKGRGSPELTFWIPLSWRISTLVIRNSLHLVHEVDHHR</sequence>
<dbReference type="PANTHER" id="PTHR46148">
    <property type="entry name" value="CHROMO DOMAIN-CONTAINING PROTEIN"/>
    <property type="match status" value="1"/>
</dbReference>
<feature type="non-terminal residue" evidence="2">
    <location>
        <position position="1"/>
    </location>
</feature>
<dbReference type="AlphaFoldDB" id="A0ABD0QPY9"/>
<dbReference type="InterPro" id="IPR016197">
    <property type="entry name" value="Chromo-like_dom_sf"/>
</dbReference>
<accession>A0ABD0QPY9</accession>
<comment type="caution">
    <text evidence="2">The sequence shown here is derived from an EMBL/GenBank/DDBJ whole genome shotgun (WGS) entry which is preliminary data.</text>
</comment>
<keyword evidence="3" id="KW-1185">Reference proteome</keyword>
<evidence type="ECO:0000313" key="3">
    <source>
        <dbReference type="Proteomes" id="UP001529510"/>
    </source>
</evidence>
<dbReference type="Proteomes" id="UP001529510">
    <property type="component" value="Unassembled WGS sequence"/>
</dbReference>
<feature type="domain" description="Tf2-1-like SH3-like" evidence="1">
    <location>
        <begin position="53"/>
        <end position="95"/>
    </location>
</feature>
<proteinExistence type="predicted"/>
<protein>
    <recommendedName>
        <fullName evidence="1">Tf2-1-like SH3-like domain-containing protein</fullName>
    </recommendedName>
</protein>
<dbReference type="PANTHER" id="PTHR46148:SF52">
    <property type="entry name" value="OS04G0603800 PROTEIN"/>
    <property type="match status" value="1"/>
</dbReference>
<name>A0ABD0QPY9_CIRMR</name>
<evidence type="ECO:0000259" key="1">
    <source>
        <dbReference type="Pfam" id="PF24626"/>
    </source>
</evidence>
<dbReference type="EMBL" id="JAMKFB020000007">
    <property type="protein sequence ID" value="KAL0187810.1"/>
    <property type="molecule type" value="Genomic_DNA"/>
</dbReference>
<organism evidence="2 3">
    <name type="scientific">Cirrhinus mrigala</name>
    <name type="common">Mrigala</name>
    <dbReference type="NCBI Taxonomy" id="683832"/>
    <lineage>
        <taxon>Eukaryota</taxon>
        <taxon>Metazoa</taxon>
        <taxon>Chordata</taxon>
        <taxon>Craniata</taxon>
        <taxon>Vertebrata</taxon>
        <taxon>Euteleostomi</taxon>
        <taxon>Actinopterygii</taxon>
        <taxon>Neopterygii</taxon>
        <taxon>Teleostei</taxon>
        <taxon>Ostariophysi</taxon>
        <taxon>Cypriniformes</taxon>
        <taxon>Cyprinidae</taxon>
        <taxon>Labeoninae</taxon>
        <taxon>Labeonini</taxon>
        <taxon>Cirrhinus</taxon>
    </lineage>
</organism>
<dbReference type="SUPFAM" id="SSF54160">
    <property type="entry name" value="Chromo domain-like"/>
    <property type="match status" value="1"/>
</dbReference>